<feature type="region of interest" description="Disordered" evidence="1">
    <location>
        <begin position="213"/>
        <end position="288"/>
    </location>
</feature>
<dbReference type="OrthoDB" id="2596760at2759"/>
<organism evidence="3 4">
    <name type="scientific">Vanrija humicola</name>
    <name type="common">Yeast</name>
    <name type="synonym">Cryptococcus humicola</name>
    <dbReference type="NCBI Taxonomy" id="5417"/>
    <lineage>
        <taxon>Eukaryota</taxon>
        <taxon>Fungi</taxon>
        <taxon>Dikarya</taxon>
        <taxon>Basidiomycota</taxon>
        <taxon>Agaricomycotina</taxon>
        <taxon>Tremellomycetes</taxon>
        <taxon>Trichosporonales</taxon>
        <taxon>Trichosporonaceae</taxon>
        <taxon>Vanrija</taxon>
    </lineage>
</organism>
<reference evidence="3 4" key="1">
    <citation type="journal article" date="2019" name="PLoS Genet.">
        <title>Convergent evolution of linked mating-type loci in basidiomycete fungi.</title>
        <authorList>
            <person name="Sun S."/>
            <person name="Coelho M.A."/>
            <person name="Heitman J."/>
            <person name="Nowrousian M."/>
        </authorList>
    </citation>
    <scope>NUCLEOTIDE SEQUENCE [LARGE SCALE GENOMIC DNA]</scope>
    <source>
        <strain evidence="3 4">CBS 4282</strain>
    </source>
</reference>
<accession>A0A7D8Z6H8</accession>
<keyword evidence="4" id="KW-1185">Reference proteome</keyword>
<evidence type="ECO:0000313" key="3">
    <source>
        <dbReference type="EMBL" id="TXT10803.1"/>
    </source>
</evidence>
<keyword evidence="2" id="KW-0812">Transmembrane</keyword>
<dbReference type="Proteomes" id="UP000473826">
    <property type="component" value="Unassembled WGS sequence"/>
</dbReference>
<name>A0A7D8Z6H8_VANHU</name>
<keyword evidence="2" id="KW-0472">Membrane</keyword>
<dbReference type="AlphaFoldDB" id="A0A7D8Z6H8"/>
<feature type="region of interest" description="Disordered" evidence="1">
    <location>
        <begin position="362"/>
        <end position="389"/>
    </location>
</feature>
<evidence type="ECO:0000256" key="1">
    <source>
        <dbReference type="SAM" id="MobiDB-lite"/>
    </source>
</evidence>
<sequence>MSSPADWDWRHPLTASVTALDLNRDDDAHSLASLGQPRGSEELVLPTLSLPSTSLHLGLDRWPGPSEGTRVALLASPERTRDVLGALAMRRRCVQLSRGEVGIVDHSGEVLEATVLSGLSAAELRSRTTSAYATLNALLHPSLSPLQSGVGNMVSNYASTSPDWVHLVVALEDDHDGLAVDVVPVTTLDEEKARLVQEAIEATVDSPAVVDDEGVARLRSPTPLTPSTSNILEPTPRLLSREIEPSPPVPEPPMDSDDTPHAAFERGNPADELPGADHEEPPLTPGGHTIQETVMLIERILDDPHRVRSASAATFLSWRPTADTTSPASSNYDVGGVPMPTVARAVGGGEWEATLSRRLAQRREIDASGRRRRSSHSPPHDAKEPCAPLFPRHRAGAASVGLADLVDSVFGGVRQVLARTPWTRVVMACAVALAVGCGFLAVRVRV</sequence>
<proteinExistence type="predicted"/>
<evidence type="ECO:0000313" key="4">
    <source>
        <dbReference type="Proteomes" id="UP000473826"/>
    </source>
</evidence>
<evidence type="ECO:0000256" key="2">
    <source>
        <dbReference type="SAM" id="Phobius"/>
    </source>
</evidence>
<gene>
    <name evidence="3" type="ORF">VHUM_02308</name>
</gene>
<dbReference type="EMBL" id="QKWK01000005">
    <property type="protein sequence ID" value="TXT10803.1"/>
    <property type="molecule type" value="Genomic_DNA"/>
</dbReference>
<protein>
    <submittedName>
        <fullName evidence="3">Uncharacterized protein</fullName>
    </submittedName>
</protein>
<keyword evidence="2" id="KW-1133">Transmembrane helix</keyword>
<feature type="transmembrane region" description="Helical" evidence="2">
    <location>
        <begin position="422"/>
        <end position="442"/>
    </location>
</feature>
<comment type="caution">
    <text evidence="3">The sequence shown here is derived from an EMBL/GenBank/DDBJ whole genome shotgun (WGS) entry which is preliminary data.</text>
</comment>